<feature type="compositionally biased region" description="Polar residues" evidence="1">
    <location>
        <begin position="1"/>
        <end position="21"/>
    </location>
</feature>
<sequence>MHLPSRSSRLGHTSVINATSPSPLPDVPRAEFILGHSNLMALTELSLGCPWKRHGTL</sequence>
<feature type="region of interest" description="Disordered" evidence="1">
    <location>
        <begin position="1"/>
        <end position="25"/>
    </location>
</feature>
<dbReference type="EMBL" id="JBFXLT010000096">
    <property type="protein sequence ID" value="KAL2809095.1"/>
    <property type="molecule type" value="Genomic_DNA"/>
</dbReference>
<keyword evidence="3" id="KW-1185">Reference proteome</keyword>
<organism evidence="2 3">
    <name type="scientific">Aspergillus granulosus</name>
    <dbReference type="NCBI Taxonomy" id="176169"/>
    <lineage>
        <taxon>Eukaryota</taxon>
        <taxon>Fungi</taxon>
        <taxon>Dikarya</taxon>
        <taxon>Ascomycota</taxon>
        <taxon>Pezizomycotina</taxon>
        <taxon>Eurotiomycetes</taxon>
        <taxon>Eurotiomycetidae</taxon>
        <taxon>Eurotiales</taxon>
        <taxon>Aspergillaceae</taxon>
        <taxon>Aspergillus</taxon>
        <taxon>Aspergillus subgen. Nidulantes</taxon>
    </lineage>
</organism>
<dbReference type="Proteomes" id="UP001610334">
    <property type="component" value="Unassembled WGS sequence"/>
</dbReference>
<proteinExistence type="predicted"/>
<protein>
    <submittedName>
        <fullName evidence="2">Uncharacterized protein</fullName>
    </submittedName>
</protein>
<evidence type="ECO:0000313" key="3">
    <source>
        <dbReference type="Proteomes" id="UP001610334"/>
    </source>
</evidence>
<evidence type="ECO:0000256" key="1">
    <source>
        <dbReference type="SAM" id="MobiDB-lite"/>
    </source>
</evidence>
<comment type="caution">
    <text evidence="2">The sequence shown here is derived from an EMBL/GenBank/DDBJ whole genome shotgun (WGS) entry which is preliminary data.</text>
</comment>
<evidence type="ECO:0000313" key="2">
    <source>
        <dbReference type="EMBL" id="KAL2809095.1"/>
    </source>
</evidence>
<reference evidence="2 3" key="1">
    <citation type="submission" date="2024-07" db="EMBL/GenBank/DDBJ databases">
        <title>Section-level genome sequencing and comparative genomics of Aspergillus sections Usti and Cavernicolus.</title>
        <authorList>
            <consortium name="Lawrence Berkeley National Laboratory"/>
            <person name="Nybo J.L."/>
            <person name="Vesth T.C."/>
            <person name="Theobald S."/>
            <person name="Frisvad J.C."/>
            <person name="Larsen T.O."/>
            <person name="Kjaerboelling I."/>
            <person name="Rothschild-Mancinelli K."/>
            <person name="Lyhne E.K."/>
            <person name="Kogle M.E."/>
            <person name="Barry K."/>
            <person name="Clum A."/>
            <person name="Na H."/>
            <person name="Ledsgaard L."/>
            <person name="Lin J."/>
            <person name="Lipzen A."/>
            <person name="Kuo A."/>
            <person name="Riley R."/>
            <person name="Mondo S."/>
            <person name="Labutti K."/>
            <person name="Haridas S."/>
            <person name="Pangalinan J."/>
            <person name="Salamov A.A."/>
            <person name="Simmons B.A."/>
            <person name="Magnuson J.K."/>
            <person name="Chen J."/>
            <person name="Drula E."/>
            <person name="Henrissat B."/>
            <person name="Wiebenga A."/>
            <person name="Lubbers R.J."/>
            <person name="Gomes A.C."/>
            <person name="Makela M.R."/>
            <person name="Stajich J."/>
            <person name="Grigoriev I.V."/>
            <person name="Mortensen U.H."/>
            <person name="De Vries R.P."/>
            <person name="Baker S.E."/>
            <person name="Andersen M.R."/>
        </authorList>
    </citation>
    <scope>NUCLEOTIDE SEQUENCE [LARGE SCALE GENOMIC DNA]</scope>
    <source>
        <strain evidence="2 3">CBS 588.65</strain>
    </source>
</reference>
<accession>A0ABR4H0X2</accession>
<name>A0ABR4H0X2_9EURO</name>
<gene>
    <name evidence="2" type="ORF">BJX63DRAFT_372280</name>
</gene>